<dbReference type="InterPro" id="IPR028098">
    <property type="entry name" value="Glyco_trans_4-like_N"/>
</dbReference>
<dbReference type="InterPro" id="IPR001296">
    <property type="entry name" value="Glyco_trans_1"/>
</dbReference>
<dbReference type="Pfam" id="PF13439">
    <property type="entry name" value="Glyco_transf_4"/>
    <property type="match status" value="1"/>
</dbReference>
<dbReference type="Pfam" id="PF00534">
    <property type="entry name" value="Glycos_transf_1"/>
    <property type="match status" value="1"/>
</dbReference>
<dbReference type="SUPFAM" id="SSF53756">
    <property type="entry name" value="UDP-Glycosyltransferase/glycogen phosphorylase"/>
    <property type="match status" value="1"/>
</dbReference>
<sequence length="370" mass="41957">MNGNLRVAIVHDYLNQMGGAERVVSVLHRMFPQAPIYTTVADRNKLLPELKDADIRTTWMQKIPGILKRYKHFFWLYPFAVRFLNLQGYDLVISSSSAYSKGVVVKGKTVHICYCHTPMRFAWDFSTYMEGSEISAIQKWLAKWAMLPLRIWDKTTSLKIHHMIANSTVVQHRIESCYGRKAEVIFPPVDVSRFQISDADPGDYFLVVSRLVSYKRIDLAVEACTKIGKPLIIIGEGPDRKRLESLAGPTVTFMGRLPDDQVAYYMQHCRGFLFPGIEDFGITPLEANASGRPVVAFKGGGALDTIVPGVNGIFFDLQTADSLATALMDMDQTSWDPLTIRNHAEQFSVSIFIRTLFQYIDNNRKEFNNL</sequence>
<evidence type="ECO:0000313" key="4">
    <source>
        <dbReference type="Proteomes" id="UP000297900"/>
    </source>
</evidence>
<dbReference type="Proteomes" id="UP000297900">
    <property type="component" value="Unassembled WGS sequence"/>
</dbReference>
<name>A0A4Y8LYS5_9BACL</name>
<keyword evidence="4" id="KW-1185">Reference proteome</keyword>
<comment type="caution">
    <text evidence="3">The sequence shown here is derived from an EMBL/GenBank/DDBJ whole genome shotgun (WGS) entry which is preliminary data.</text>
</comment>
<feature type="domain" description="Glycosyl transferase family 1" evidence="1">
    <location>
        <begin position="195"/>
        <end position="329"/>
    </location>
</feature>
<reference evidence="3 4" key="1">
    <citation type="submission" date="2019-03" db="EMBL/GenBank/DDBJ databases">
        <title>Cohnella endophytica sp. nov., a novel endophytic bacterium isolated from bark of Sonneratia apetala.</title>
        <authorList>
            <person name="Tuo L."/>
        </authorList>
    </citation>
    <scope>NUCLEOTIDE SEQUENCE [LARGE SCALE GENOMIC DNA]</scope>
    <source>
        <strain evidence="3 4">CCTCC AB 208254</strain>
    </source>
</reference>
<protein>
    <submittedName>
        <fullName evidence="3">Glycosyltransferase family 4 protein</fullName>
    </submittedName>
</protein>
<evidence type="ECO:0000259" key="1">
    <source>
        <dbReference type="Pfam" id="PF00534"/>
    </source>
</evidence>
<evidence type="ECO:0000259" key="2">
    <source>
        <dbReference type="Pfam" id="PF13439"/>
    </source>
</evidence>
<dbReference type="GO" id="GO:0016757">
    <property type="term" value="F:glycosyltransferase activity"/>
    <property type="evidence" value="ECO:0007669"/>
    <property type="project" value="InterPro"/>
</dbReference>
<proteinExistence type="predicted"/>
<organism evidence="3 4">
    <name type="scientific">Cohnella luojiensis</name>
    <dbReference type="NCBI Taxonomy" id="652876"/>
    <lineage>
        <taxon>Bacteria</taxon>
        <taxon>Bacillati</taxon>
        <taxon>Bacillota</taxon>
        <taxon>Bacilli</taxon>
        <taxon>Bacillales</taxon>
        <taxon>Paenibacillaceae</taxon>
        <taxon>Cohnella</taxon>
    </lineage>
</organism>
<evidence type="ECO:0000313" key="3">
    <source>
        <dbReference type="EMBL" id="TFE27274.1"/>
    </source>
</evidence>
<dbReference type="PANTHER" id="PTHR45947">
    <property type="entry name" value="SULFOQUINOVOSYL TRANSFERASE SQD2"/>
    <property type="match status" value="1"/>
</dbReference>
<dbReference type="OrthoDB" id="9801609at2"/>
<keyword evidence="3" id="KW-0808">Transferase</keyword>
<dbReference type="AlphaFoldDB" id="A0A4Y8LYS5"/>
<accession>A0A4Y8LYS5</accession>
<dbReference type="RefSeq" id="WP_135152098.1">
    <property type="nucleotide sequence ID" value="NZ_SOMN01000010.1"/>
</dbReference>
<dbReference type="Gene3D" id="3.40.50.2000">
    <property type="entry name" value="Glycogen Phosphorylase B"/>
    <property type="match status" value="2"/>
</dbReference>
<gene>
    <name evidence="3" type="ORF">E2980_10280</name>
</gene>
<dbReference type="InterPro" id="IPR050194">
    <property type="entry name" value="Glycosyltransferase_grp1"/>
</dbReference>
<dbReference type="PANTHER" id="PTHR45947:SF3">
    <property type="entry name" value="SULFOQUINOVOSYL TRANSFERASE SQD2"/>
    <property type="match status" value="1"/>
</dbReference>
<dbReference type="EMBL" id="SOMN01000010">
    <property type="protein sequence ID" value="TFE27274.1"/>
    <property type="molecule type" value="Genomic_DNA"/>
</dbReference>
<feature type="domain" description="Glycosyltransferase subfamily 4-like N-terminal" evidence="2">
    <location>
        <begin position="17"/>
        <end position="193"/>
    </location>
</feature>